<sequence length="43" mass="4721">MFQCAAAMNVSVGSFCDPDGLEGLAHFLEPMLIYIYLSNLQPI</sequence>
<dbReference type="Pfam" id="PF00675">
    <property type="entry name" value="Peptidase_M16"/>
    <property type="match status" value="1"/>
</dbReference>
<protein>
    <recommendedName>
        <fullName evidence="1">Peptidase M16 N-terminal domain-containing protein</fullName>
    </recommendedName>
</protein>
<dbReference type="OrthoDB" id="1742408at2759"/>
<accession>A0A1R3JXM5</accession>
<dbReference type="InterPro" id="IPR011765">
    <property type="entry name" value="Pept_M16_N"/>
</dbReference>
<gene>
    <name evidence="2" type="ORF">COLO4_13216</name>
</gene>
<dbReference type="AlphaFoldDB" id="A0A1R3JXM5"/>
<evidence type="ECO:0000313" key="3">
    <source>
        <dbReference type="Proteomes" id="UP000187203"/>
    </source>
</evidence>
<name>A0A1R3JXM5_9ROSI</name>
<dbReference type="EMBL" id="AWUE01015110">
    <property type="protein sequence ID" value="OMO99560.1"/>
    <property type="molecule type" value="Genomic_DNA"/>
</dbReference>
<dbReference type="Proteomes" id="UP000187203">
    <property type="component" value="Unassembled WGS sequence"/>
</dbReference>
<comment type="caution">
    <text evidence="2">The sequence shown here is derived from an EMBL/GenBank/DDBJ whole genome shotgun (WGS) entry which is preliminary data.</text>
</comment>
<evidence type="ECO:0000313" key="2">
    <source>
        <dbReference type="EMBL" id="OMO99560.1"/>
    </source>
</evidence>
<proteinExistence type="predicted"/>
<keyword evidence="3" id="KW-1185">Reference proteome</keyword>
<dbReference type="Gene3D" id="3.30.830.10">
    <property type="entry name" value="Metalloenzyme, LuxS/M16 peptidase-like"/>
    <property type="match status" value="1"/>
</dbReference>
<feature type="domain" description="Peptidase M16 N-terminal" evidence="1">
    <location>
        <begin position="3"/>
        <end position="32"/>
    </location>
</feature>
<evidence type="ECO:0000259" key="1">
    <source>
        <dbReference type="Pfam" id="PF00675"/>
    </source>
</evidence>
<reference evidence="3" key="1">
    <citation type="submission" date="2013-09" db="EMBL/GenBank/DDBJ databases">
        <title>Corchorus olitorius genome sequencing.</title>
        <authorList>
            <person name="Alam M."/>
            <person name="Haque M.S."/>
            <person name="Islam M.S."/>
            <person name="Emdad E.M."/>
            <person name="Islam M.M."/>
            <person name="Ahmed B."/>
            <person name="Halim A."/>
            <person name="Hossen Q.M.M."/>
            <person name="Hossain M.Z."/>
            <person name="Ahmed R."/>
            <person name="Khan M.M."/>
            <person name="Islam R."/>
            <person name="Rashid M.M."/>
            <person name="Khan S.A."/>
            <person name="Rahman M.S."/>
            <person name="Alam M."/>
            <person name="Yahiya A.S."/>
            <person name="Khan M.S."/>
            <person name="Azam M.S."/>
            <person name="Haque T."/>
            <person name="Lashkar M.Z.H."/>
            <person name="Akhand A.I."/>
            <person name="Morshed G."/>
            <person name="Roy S."/>
            <person name="Uddin K.S."/>
            <person name="Rabeya T."/>
            <person name="Hossain A.S."/>
            <person name="Chowdhury A."/>
            <person name="Snigdha A.R."/>
            <person name="Mortoza M.S."/>
            <person name="Matin S.A."/>
            <person name="Hoque S.M.E."/>
            <person name="Islam M.K."/>
            <person name="Roy D.K."/>
            <person name="Haider R."/>
            <person name="Moosa M.M."/>
            <person name="Elias S.M."/>
            <person name="Hasan A.M."/>
            <person name="Jahan S."/>
            <person name="Shafiuddin M."/>
            <person name="Mahmood N."/>
            <person name="Shommy N.S."/>
        </authorList>
    </citation>
    <scope>NUCLEOTIDE SEQUENCE [LARGE SCALE GENOMIC DNA]</scope>
    <source>
        <strain evidence="3">cv. O-4</strain>
    </source>
</reference>
<organism evidence="2 3">
    <name type="scientific">Corchorus olitorius</name>
    <dbReference type="NCBI Taxonomy" id="93759"/>
    <lineage>
        <taxon>Eukaryota</taxon>
        <taxon>Viridiplantae</taxon>
        <taxon>Streptophyta</taxon>
        <taxon>Embryophyta</taxon>
        <taxon>Tracheophyta</taxon>
        <taxon>Spermatophyta</taxon>
        <taxon>Magnoliopsida</taxon>
        <taxon>eudicotyledons</taxon>
        <taxon>Gunneridae</taxon>
        <taxon>Pentapetalae</taxon>
        <taxon>rosids</taxon>
        <taxon>malvids</taxon>
        <taxon>Malvales</taxon>
        <taxon>Malvaceae</taxon>
        <taxon>Grewioideae</taxon>
        <taxon>Apeibeae</taxon>
        <taxon>Corchorus</taxon>
    </lineage>
</organism>
<dbReference type="STRING" id="93759.A0A1R3JXM5"/>